<evidence type="ECO:0000256" key="3">
    <source>
        <dbReference type="ARBA" id="ARBA00022679"/>
    </source>
</evidence>
<keyword evidence="3 5" id="KW-0808">Transferase</keyword>
<comment type="similarity">
    <text evidence="1">Belongs to the glycosyltransferase 2 family.</text>
</comment>
<protein>
    <submittedName>
        <fullName evidence="5">Glycosyltransferase</fullName>
        <ecNumber evidence="5">2.4.-.-</ecNumber>
    </submittedName>
</protein>
<dbReference type="Proteomes" id="UP001319200">
    <property type="component" value="Unassembled WGS sequence"/>
</dbReference>
<keyword evidence="6" id="KW-1185">Reference proteome</keyword>
<organism evidence="5 6">
    <name type="scientific">Chryseosolibacter histidini</name>
    <dbReference type="NCBI Taxonomy" id="2782349"/>
    <lineage>
        <taxon>Bacteria</taxon>
        <taxon>Pseudomonadati</taxon>
        <taxon>Bacteroidota</taxon>
        <taxon>Cytophagia</taxon>
        <taxon>Cytophagales</taxon>
        <taxon>Chryseotaleaceae</taxon>
        <taxon>Chryseosolibacter</taxon>
    </lineage>
</organism>
<feature type="transmembrane region" description="Helical" evidence="4">
    <location>
        <begin position="6"/>
        <end position="31"/>
    </location>
</feature>
<evidence type="ECO:0000313" key="5">
    <source>
        <dbReference type="EMBL" id="MBT1697397.1"/>
    </source>
</evidence>
<dbReference type="PANTHER" id="PTHR43630">
    <property type="entry name" value="POLY-BETA-1,6-N-ACETYL-D-GLUCOSAMINE SYNTHASE"/>
    <property type="match status" value="1"/>
</dbReference>
<dbReference type="Pfam" id="PF13641">
    <property type="entry name" value="Glyco_tranf_2_3"/>
    <property type="match status" value="1"/>
</dbReference>
<dbReference type="Gene3D" id="3.90.550.10">
    <property type="entry name" value="Spore Coat Polysaccharide Biosynthesis Protein SpsA, Chain A"/>
    <property type="match status" value="1"/>
</dbReference>
<dbReference type="EC" id="2.4.-.-" evidence="5"/>
<keyword evidence="4" id="KW-1133">Transmembrane helix</keyword>
<keyword evidence="4" id="KW-0812">Transmembrane</keyword>
<keyword evidence="2 5" id="KW-0328">Glycosyltransferase</keyword>
<sequence length="397" mass="44815">MYLPELILLIYFSYVSLYSFILSVGGVFYKVRHAPEDPFKRKMAVLIPAYKEDGVIVDVARQALRQHYPANRFDVVVIADSLKPATIIALRSLPITVIEVSFEKSTKVKALNKAMAVIGDHYDCAVVLDADNIMERSFLTRMNDLFGLGYRAIQGKRDPKNENNSMALLDGLSETINNFIYRQGTVGLGMSASLNGSGMIFDYALYKSIMAEMDSIGGFDRELELKLIEKGIKVYFAKDAVVFDEKVASTEVFERQRKRWISSQFFYLKKYFAPGFASLSKGDLSFFNSAVLRNIQLPRLLNLGLLTFITAVSFVLAHHLVFSPFLWLALLGLNLLAMILAIPKKFYSIRLLKSVLLIPTIFVKMFMLLFKLKDANKTFIHTPHGPIEAQPSNAEKL</sequence>
<gene>
    <name evidence="5" type="ORF">KK083_10955</name>
</gene>
<evidence type="ECO:0000256" key="1">
    <source>
        <dbReference type="ARBA" id="ARBA00006739"/>
    </source>
</evidence>
<dbReference type="PANTHER" id="PTHR43630:SF1">
    <property type="entry name" value="POLY-BETA-1,6-N-ACETYL-D-GLUCOSAMINE SYNTHASE"/>
    <property type="match status" value="1"/>
</dbReference>
<evidence type="ECO:0000256" key="2">
    <source>
        <dbReference type="ARBA" id="ARBA00022676"/>
    </source>
</evidence>
<dbReference type="InterPro" id="IPR029044">
    <property type="entry name" value="Nucleotide-diphossugar_trans"/>
</dbReference>
<dbReference type="EMBL" id="JAHESF010000009">
    <property type="protein sequence ID" value="MBT1697397.1"/>
    <property type="molecule type" value="Genomic_DNA"/>
</dbReference>
<dbReference type="SUPFAM" id="SSF53448">
    <property type="entry name" value="Nucleotide-diphospho-sugar transferases"/>
    <property type="match status" value="1"/>
</dbReference>
<evidence type="ECO:0000313" key="6">
    <source>
        <dbReference type="Proteomes" id="UP001319200"/>
    </source>
</evidence>
<feature type="transmembrane region" description="Helical" evidence="4">
    <location>
        <begin position="325"/>
        <end position="342"/>
    </location>
</feature>
<comment type="caution">
    <text evidence="5">The sequence shown here is derived from an EMBL/GenBank/DDBJ whole genome shotgun (WGS) entry which is preliminary data.</text>
</comment>
<name>A0AAP2DLL8_9BACT</name>
<feature type="transmembrane region" description="Helical" evidence="4">
    <location>
        <begin position="354"/>
        <end position="372"/>
    </location>
</feature>
<reference evidence="5 6" key="1">
    <citation type="submission" date="2021-05" db="EMBL/GenBank/DDBJ databases">
        <title>A Polyphasic approach of four new species of the genus Ohtaekwangia: Ohtaekwangia histidinii sp. nov., Ohtaekwangia cretensis sp. nov., Ohtaekwangia indiensis sp. nov., Ohtaekwangia reichenbachii sp. nov. from diverse environment.</title>
        <authorList>
            <person name="Octaviana S."/>
        </authorList>
    </citation>
    <scope>NUCLEOTIDE SEQUENCE [LARGE SCALE GENOMIC DNA]</scope>
    <source>
        <strain evidence="5 6">PWU4</strain>
    </source>
</reference>
<dbReference type="RefSeq" id="WP_254163267.1">
    <property type="nucleotide sequence ID" value="NZ_JAHESF010000009.1"/>
</dbReference>
<evidence type="ECO:0000256" key="4">
    <source>
        <dbReference type="SAM" id="Phobius"/>
    </source>
</evidence>
<feature type="transmembrane region" description="Helical" evidence="4">
    <location>
        <begin position="300"/>
        <end position="319"/>
    </location>
</feature>
<dbReference type="AlphaFoldDB" id="A0AAP2DLL8"/>
<keyword evidence="4" id="KW-0472">Membrane</keyword>
<accession>A0AAP2DLL8</accession>
<dbReference type="GO" id="GO:0016757">
    <property type="term" value="F:glycosyltransferase activity"/>
    <property type="evidence" value="ECO:0007669"/>
    <property type="project" value="UniProtKB-KW"/>
</dbReference>
<proteinExistence type="inferred from homology"/>